<reference evidence="4 6" key="1">
    <citation type="submission" date="2019-07" db="EMBL/GenBank/DDBJ databases">
        <title>Genomes of sea-ice associated Colwellia species.</title>
        <authorList>
            <person name="Bowman J.P."/>
        </authorList>
    </citation>
    <scope>NUCLEOTIDE SEQUENCE [LARGE SCALE GENOMIC DNA]</scope>
    <source>
        <strain evidence="3 5">ACAM 607</strain>
        <strain evidence="4 6">IC036</strain>
    </source>
</reference>
<dbReference type="InterPro" id="IPR016866">
    <property type="entry name" value="UCP028069"/>
</dbReference>
<proteinExistence type="predicted"/>
<dbReference type="Proteomes" id="UP000321917">
    <property type="component" value="Unassembled WGS sequence"/>
</dbReference>
<evidence type="ECO:0000313" key="5">
    <source>
        <dbReference type="Proteomes" id="UP000321525"/>
    </source>
</evidence>
<feature type="chain" id="PRO_5023127058" evidence="2">
    <location>
        <begin position="30"/>
        <end position="260"/>
    </location>
</feature>
<feature type="coiled-coil region" evidence="1">
    <location>
        <begin position="81"/>
        <end position="108"/>
    </location>
</feature>
<protein>
    <submittedName>
        <fullName evidence="4">DUF3450 domain-containing protein</fullName>
    </submittedName>
</protein>
<evidence type="ECO:0000313" key="6">
    <source>
        <dbReference type="Proteomes" id="UP000321917"/>
    </source>
</evidence>
<dbReference type="OrthoDB" id="5880116at2"/>
<feature type="signal peptide" evidence="2">
    <location>
        <begin position="1"/>
        <end position="29"/>
    </location>
</feature>
<dbReference type="EMBL" id="VOLQ01000003">
    <property type="protein sequence ID" value="TWX71322.1"/>
    <property type="molecule type" value="Genomic_DNA"/>
</dbReference>
<evidence type="ECO:0000313" key="4">
    <source>
        <dbReference type="EMBL" id="TWX71322.1"/>
    </source>
</evidence>
<dbReference type="AlphaFoldDB" id="A0A5C6QRX2"/>
<comment type="caution">
    <text evidence="4">The sequence shown here is derived from an EMBL/GenBank/DDBJ whole genome shotgun (WGS) entry which is preliminary data.</text>
</comment>
<gene>
    <name evidence="3" type="ORF">ESZ26_05105</name>
    <name evidence="4" type="ORF">ESZ27_02685</name>
</gene>
<dbReference type="Pfam" id="PF11932">
    <property type="entry name" value="DUF3450"/>
    <property type="match status" value="1"/>
</dbReference>
<keyword evidence="2" id="KW-0732">Signal</keyword>
<dbReference type="PIRSF" id="PIRSF028069">
    <property type="entry name" value="UCP028069"/>
    <property type="match status" value="1"/>
</dbReference>
<keyword evidence="5" id="KW-1185">Reference proteome</keyword>
<evidence type="ECO:0000313" key="3">
    <source>
        <dbReference type="EMBL" id="TWX61990.1"/>
    </source>
</evidence>
<accession>A0A5C6QRX2</accession>
<keyword evidence="1" id="KW-0175">Coiled coil</keyword>
<organism evidence="4 6">
    <name type="scientific">Colwellia hornerae</name>
    <dbReference type="NCBI Taxonomy" id="89402"/>
    <lineage>
        <taxon>Bacteria</taxon>
        <taxon>Pseudomonadati</taxon>
        <taxon>Pseudomonadota</taxon>
        <taxon>Gammaproteobacteria</taxon>
        <taxon>Alteromonadales</taxon>
        <taxon>Colwelliaceae</taxon>
        <taxon>Colwellia</taxon>
    </lineage>
</organism>
<dbReference type="Proteomes" id="UP000321525">
    <property type="component" value="Unassembled WGS sequence"/>
</dbReference>
<sequence>MSKFSNKKSLIASTIIGALALTASNFASADALSELQKAEASTFEASKKSQQKINSIYEQTIELLGEYRLTVDEGETLSQYNDHIQLMVNDQLENIQSLEDQIAGIDKTKQGIVPLMYKMIDTLDKFVALDIPVNIENRKERVANLRDVLGASDISVSEQFRLVLEAYEIEANYGTVFAAYQGELDLGDRTITADFVHMGRVALVAQSLDMKNVWVWNNETRGWEALGDEYLKPTKDAIAMARNQLPKDLTKLPVFAAGAK</sequence>
<evidence type="ECO:0000256" key="2">
    <source>
        <dbReference type="SAM" id="SignalP"/>
    </source>
</evidence>
<dbReference type="EMBL" id="VOLR01000005">
    <property type="protein sequence ID" value="TWX61990.1"/>
    <property type="molecule type" value="Genomic_DNA"/>
</dbReference>
<dbReference type="RefSeq" id="WP_146798597.1">
    <property type="nucleotide sequence ID" value="NZ_VOLP01000006.1"/>
</dbReference>
<evidence type="ECO:0000256" key="1">
    <source>
        <dbReference type="SAM" id="Coils"/>
    </source>
</evidence>
<name>A0A5C6QRX2_9GAMM</name>